<gene>
    <name evidence="2" type="ORF">THITE_2086750</name>
</gene>
<reference evidence="2 3" key="1">
    <citation type="journal article" date="2011" name="Nat. Biotechnol.">
        <title>Comparative genomic analysis of the thermophilic biomass-degrading fungi Myceliophthora thermophila and Thielavia terrestris.</title>
        <authorList>
            <person name="Berka R.M."/>
            <person name="Grigoriev I.V."/>
            <person name="Otillar R."/>
            <person name="Salamov A."/>
            <person name="Grimwood J."/>
            <person name="Reid I."/>
            <person name="Ishmael N."/>
            <person name="John T."/>
            <person name="Darmond C."/>
            <person name="Moisan M.-C."/>
            <person name="Henrissat B."/>
            <person name="Coutinho P.M."/>
            <person name="Lombard V."/>
            <person name="Natvig D.O."/>
            <person name="Lindquist E."/>
            <person name="Schmutz J."/>
            <person name="Lucas S."/>
            <person name="Harris P."/>
            <person name="Powlowski J."/>
            <person name="Bellemare A."/>
            <person name="Taylor D."/>
            <person name="Butler G."/>
            <person name="de Vries R.P."/>
            <person name="Allijn I.E."/>
            <person name="van den Brink J."/>
            <person name="Ushinsky S."/>
            <person name="Storms R."/>
            <person name="Powell A.J."/>
            <person name="Paulsen I.T."/>
            <person name="Elbourne L.D.H."/>
            <person name="Baker S.E."/>
            <person name="Magnuson J."/>
            <person name="LaBoissiere S."/>
            <person name="Clutterbuck A.J."/>
            <person name="Martinez D."/>
            <person name="Wogulis M."/>
            <person name="de Leon A.L."/>
            <person name="Rey M.W."/>
            <person name="Tsang A."/>
        </authorList>
    </citation>
    <scope>NUCLEOTIDE SEQUENCE [LARGE SCALE GENOMIC DNA]</scope>
    <source>
        <strain evidence="3">ATCC 38088 / NRRL 8126</strain>
    </source>
</reference>
<dbReference type="PROSITE" id="PS51502">
    <property type="entry name" value="S_R_A_B_BARREL"/>
    <property type="match status" value="1"/>
</dbReference>
<name>G2R4M9_THETT</name>
<dbReference type="InterPro" id="IPR013097">
    <property type="entry name" value="Dabb"/>
</dbReference>
<dbReference type="AlphaFoldDB" id="G2R4M9"/>
<evidence type="ECO:0000259" key="1">
    <source>
        <dbReference type="PROSITE" id="PS51502"/>
    </source>
</evidence>
<dbReference type="GeneID" id="11514752"/>
<dbReference type="Pfam" id="PF07876">
    <property type="entry name" value="Dabb"/>
    <property type="match status" value="1"/>
</dbReference>
<dbReference type="SUPFAM" id="SSF54909">
    <property type="entry name" value="Dimeric alpha+beta barrel"/>
    <property type="match status" value="1"/>
</dbReference>
<dbReference type="EMBL" id="CP003010">
    <property type="protein sequence ID" value="AEO65264.1"/>
    <property type="molecule type" value="Genomic_DNA"/>
</dbReference>
<dbReference type="eggNOG" id="ENOG502STNI">
    <property type="taxonomic scope" value="Eukaryota"/>
</dbReference>
<dbReference type="OrthoDB" id="3830014at2759"/>
<dbReference type="InterPro" id="IPR011008">
    <property type="entry name" value="Dimeric_a/b-barrel"/>
</dbReference>
<protein>
    <recommendedName>
        <fullName evidence="1">Stress-response A/B barrel domain-containing protein</fullName>
    </recommendedName>
</protein>
<feature type="domain" description="Stress-response A/B barrel" evidence="1">
    <location>
        <begin position="6"/>
        <end position="102"/>
    </location>
</feature>
<dbReference type="HOGENOM" id="CLU_120569_1_1_1"/>
<evidence type="ECO:0000313" key="2">
    <source>
        <dbReference type="EMBL" id="AEO65264.1"/>
    </source>
</evidence>
<evidence type="ECO:0000313" key="3">
    <source>
        <dbReference type="Proteomes" id="UP000008181"/>
    </source>
</evidence>
<organism evidence="2 3">
    <name type="scientific">Thermothielavioides terrestris (strain ATCC 38088 / NRRL 8126)</name>
    <name type="common">Thielavia terrestris</name>
    <dbReference type="NCBI Taxonomy" id="578455"/>
    <lineage>
        <taxon>Eukaryota</taxon>
        <taxon>Fungi</taxon>
        <taxon>Dikarya</taxon>
        <taxon>Ascomycota</taxon>
        <taxon>Pezizomycotina</taxon>
        <taxon>Sordariomycetes</taxon>
        <taxon>Sordariomycetidae</taxon>
        <taxon>Sordariales</taxon>
        <taxon>Chaetomiaceae</taxon>
        <taxon>Thermothielavioides</taxon>
        <taxon>Thermothielavioides terrestris</taxon>
    </lineage>
</organism>
<dbReference type="RefSeq" id="XP_003651600.1">
    <property type="nucleotide sequence ID" value="XM_003651552.1"/>
</dbReference>
<dbReference type="SMART" id="SM00886">
    <property type="entry name" value="Dabb"/>
    <property type="match status" value="1"/>
</dbReference>
<keyword evidence="3" id="KW-1185">Reference proteome</keyword>
<dbReference type="Proteomes" id="UP000008181">
    <property type="component" value="Chromosome 2"/>
</dbReference>
<sequence length="110" mass="12325">MTSTTVRRITLFKVPDEDKQLKLVKAYRTMKKELLEEKKRSILLLDVAKATDDPRSKGYTVAAIMSFGSRADMEEYEECPAHKALQEVAKGLVAEPPLVVVLEGETDVTN</sequence>
<proteinExistence type="predicted"/>
<dbReference type="Gene3D" id="3.30.70.100">
    <property type="match status" value="1"/>
</dbReference>
<dbReference type="KEGG" id="ttt:THITE_2086750"/>
<accession>G2R4M9</accession>